<dbReference type="InterPro" id="IPR051785">
    <property type="entry name" value="MMCE/EMCE_epimerase"/>
</dbReference>
<dbReference type="Pfam" id="PF13669">
    <property type="entry name" value="Glyoxalase_4"/>
    <property type="match status" value="1"/>
</dbReference>
<keyword evidence="4" id="KW-1185">Reference proteome</keyword>
<dbReference type="RefSeq" id="WP_209978013.1">
    <property type="nucleotide sequence ID" value="NZ_JAGGLB010000042.1"/>
</dbReference>
<dbReference type="PANTHER" id="PTHR43048:SF3">
    <property type="entry name" value="METHYLMALONYL-COA EPIMERASE, MITOCHONDRIAL"/>
    <property type="match status" value="1"/>
</dbReference>
<dbReference type="InterPro" id="IPR037523">
    <property type="entry name" value="VOC_core"/>
</dbReference>
<dbReference type="EMBL" id="JAGGLB010000042">
    <property type="protein sequence ID" value="MBP1995988.1"/>
    <property type="molecule type" value="Genomic_DNA"/>
</dbReference>
<dbReference type="Gene3D" id="3.10.180.10">
    <property type="entry name" value="2,3-Dihydroxybiphenyl 1,2-Dioxygenase, domain 1"/>
    <property type="match status" value="1"/>
</dbReference>
<dbReference type="PROSITE" id="PS51819">
    <property type="entry name" value="VOC"/>
    <property type="match status" value="1"/>
</dbReference>
<sequence length="168" mass="18950">MQAISTNKIVKVGIIVNDIEQAVKTYADLFGLKEVPAVRVPKSDLPPSDPNAPAYTLYRGEYRNTGCKTALIPMEPIYIELIEPLKQPSPWTEFQEKHGQGVHYLAYNIEGFDEHIELLESKGMPVVQRTEKGHERYAYFETENALGVTIEFKEIGEKQTSGGDKNHD</sequence>
<dbReference type="SUPFAM" id="SSF54593">
    <property type="entry name" value="Glyoxalase/Bleomycin resistance protein/Dihydroxybiphenyl dioxygenase"/>
    <property type="match status" value="1"/>
</dbReference>
<organism evidence="3 4">
    <name type="scientific">Paenibacillus eucommiae</name>
    <dbReference type="NCBI Taxonomy" id="1355755"/>
    <lineage>
        <taxon>Bacteria</taxon>
        <taxon>Bacillati</taxon>
        <taxon>Bacillota</taxon>
        <taxon>Bacilli</taxon>
        <taxon>Bacillales</taxon>
        <taxon>Paenibacillaceae</taxon>
        <taxon>Paenibacillus</taxon>
    </lineage>
</organism>
<comment type="caution">
    <text evidence="3">The sequence shown here is derived from an EMBL/GenBank/DDBJ whole genome shotgun (WGS) entry which is preliminary data.</text>
</comment>
<feature type="domain" description="VOC" evidence="2">
    <location>
        <begin position="8"/>
        <end position="155"/>
    </location>
</feature>
<dbReference type="Proteomes" id="UP001519287">
    <property type="component" value="Unassembled WGS sequence"/>
</dbReference>
<proteinExistence type="predicted"/>
<evidence type="ECO:0000313" key="3">
    <source>
        <dbReference type="EMBL" id="MBP1995988.1"/>
    </source>
</evidence>
<accession>A0ABS4J821</accession>
<evidence type="ECO:0000259" key="2">
    <source>
        <dbReference type="PROSITE" id="PS51819"/>
    </source>
</evidence>
<name>A0ABS4J821_9BACL</name>
<dbReference type="PANTHER" id="PTHR43048">
    <property type="entry name" value="METHYLMALONYL-COA EPIMERASE"/>
    <property type="match status" value="1"/>
</dbReference>
<protein>
    <submittedName>
        <fullName evidence="3">Catechol 2,3-dioxygenase-like lactoylglutathione lyase family enzyme</fullName>
    </submittedName>
</protein>
<reference evidence="3 4" key="1">
    <citation type="submission" date="2021-03" db="EMBL/GenBank/DDBJ databases">
        <title>Genomic Encyclopedia of Type Strains, Phase IV (KMG-IV): sequencing the most valuable type-strain genomes for metagenomic binning, comparative biology and taxonomic classification.</title>
        <authorList>
            <person name="Goeker M."/>
        </authorList>
    </citation>
    <scope>NUCLEOTIDE SEQUENCE [LARGE SCALE GENOMIC DNA]</scope>
    <source>
        <strain evidence="3 4">DSM 26048</strain>
    </source>
</reference>
<evidence type="ECO:0000313" key="4">
    <source>
        <dbReference type="Proteomes" id="UP001519287"/>
    </source>
</evidence>
<dbReference type="InterPro" id="IPR029068">
    <property type="entry name" value="Glyas_Bleomycin-R_OHBP_Dase"/>
</dbReference>
<evidence type="ECO:0000256" key="1">
    <source>
        <dbReference type="ARBA" id="ARBA00022723"/>
    </source>
</evidence>
<gene>
    <name evidence="3" type="ORF">J2Z66_007632</name>
</gene>
<keyword evidence="1" id="KW-0479">Metal-binding</keyword>